<sequence>MMVVLWFENVSSTLLNSIQSNFSTFLYHFARFSPASSGLDFLLKMSVSCMLRLYPSRSLENLSKRMVVLAICCSFHLLQCFSIICLLLLSNCGKVSPFSILSGSHFPILSFSSLLLSFLTMLRQKRILLCARK</sequence>
<proteinExistence type="predicted"/>
<dbReference type="EMBL" id="BLLS01000115">
    <property type="protein sequence ID" value="GFH87708.1"/>
    <property type="molecule type" value="Genomic_DNA"/>
</dbReference>
<evidence type="ECO:0000256" key="1">
    <source>
        <dbReference type="SAM" id="Phobius"/>
    </source>
</evidence>
<feature type="transmembrane region" description="Helical" evidence="1">
    <location>
        <begin position="66"/>
        <end position="89"/>
    </location>
</feature>
<keyword evidence="1" id="KW-0812">Transmembrane</keyword>
<evidence type="ECO:0000313" key="3">
    <source>
        <dbReference type="Proteomes" id="UP000491181"/>
    </source>
</evidence>
<keyword evidence="1" id="KW-0472">Membrane</keyword>
<dbReference type="Proteomes" id="UP000491181">
    <property type="component" value="Unassembled WGS sequence"/>
</dbReference>
<feature type="transmembrane region" description="Helical" evidence="1">
    <location>
        <begin position="101"/>
        <end position="122"/>
    </location>
</feature>
<reference evidence="2 3" key="1">
    <citation type="journal article" date="2020" name="Microbiome">
        <title>Single-cell genomics of uncultured bacteria reveals dietary fiber responders in the mouse gut microbiota.</title>
        <authorList>
            <person name="Chijiiwa R."/>
            <person name="Hosokawa M."/>
            <person name="Kogawa M."/>
            <person name="Nishikawa Y."/>
            <person name="Ide K."/>
            <person name="Sakanashi C."/>
            <person name="Takahashi K."/>
            <person name="Takeyama H."/>
        </authorList>
    </citation>
    <scope>NUCLEOTIDE SEQUENCE [LARGE SCALE GENOMIC DNA]</scope>
    <source>
        <strain evidence="2">IMSAGC_001</strain>
    </source>
</reference>
<keyword evidence="1" id="KW-1133">Transmembrane helix</keyword>
<protein>
    <submittedName>
        <fullName evidence="2">Uncharacterized protein</fullName>
    </submittedName>
</protein>
<organism evidence="2 3">
    <name type="scientific">Bacteroides acidifaciens</name>
    <dbReference type="NCBI Taxonomy" id="85831"/>
    <lineage>
        <taxon>Bacteria</taxon>
        <taxon>Pseudomonadati</taxon>
        <taxon>Bacteroidota</taxon>
        <taxon>Bacteroidia</taxon>
        <taxon>Bacteroidales</taxon>
        <taxon>Bacteroidaceae</taxon>
        <taxon>Bacteroides</taxon>
    </lineage>
</organism>
<evidence type="ECO:0000313" key="2">
    <source>
        <dbReference type="EMBL" id="GFH87708.1"/>
    </source>
</evidence>
<comment type="caution">
    <text evidence="2">The sequence shown here is derived from an EMBL/GenBank/DDBJ whole genome shotgun (WGS) entry which is preliminary data.</text>
</comment>
<accession>A0A7J0A5Y7</accession>
<gene>
    <name evidence="2" type="ORF">IMSAGC001_03136</name>
</gene>
<name>A0A7J0A5Y7_9BACE</name>
<dbReference type="AlphaFoldDB" id="A0A7J0A5Y7"/>